<dbReference type="Gene3D" id="3.40.50.720">
    <property type="entry name" value="NAD(P)-binding Rossmann-like Domain"/>
    <property type="match status" value="1"/>
</dbReference>
<feature type="domain" description="NmrA-like" evidence="3">
    <location>
        <begin position="5"/>
        <end position="279"/>
    </location>
</feature>
<dbReference type="Gene3D" id="3.90.25.10">
    <property type="entry name" value="UDP-galactose 4-epimerase, domain 1"/>
    <property type="match status" value="1"/>
</dbReference>
<dbReference type="GO" id="GO:0005634">
    <property type="term" value="C:nucleus"/>
    <property type="evidence" value="ECO:0007669"/>
    <property type="project" value="TreeGrafter"/>
</dbReference>
<dbReference type="GeneID" id="28819307"/>
<dbReference type="OrthoDB" id="9997102at2759"/>
<reference evidence="4 5" key="1">
    <citation type="submission" date="2015-10" db="EMBL/GenBank/DDBJ databases">
        <title>Full genome of DAOMC 229536 Phialocephala scopiformis, a fungal endophyte of spruce producing the potent anti-insectan compound rugulosin.</title>
        <authorList>
            <consortium name="DOE Joint Genome Institute"/>
            <person name="Walker A.K."/>
            <person name="Frasz S.L."/>
            <person name="Seifert K.A."/>
            <person name="Miller J.D."/>
            <person name="Mondo S.J."/>
            <person name="Labutti K."/>
            <person name="Lipzen A."/>
            <person name="Dockter R."/>
            <person name="Kennedy M."/>
            <person name="Grigoriev I.V."/>
            <person name="Spatafora J.W."/>
        </authorList>
    </citation>
    <scope>NUCLEOTIDE SEQUENCE [LARGE SCALE GENOMIC DNA]</scope>
    <source>
        <strain evidence="4 5">CBS 120377</strain>
    </source>
</reference>
<dbReference type="InterPro" id="IPR036291">
    <property type="entry name" value="NAD(P)-bd_dom_sf"/>
</dbReference>
<dbReference type="InParanoid" id="A0A194X2L4"/>
<dbReference type="PANTHER" id="PTHR42748:SF7">
    <property type="entry name" value="NMRA LIKE REDOX SENSOR 1-RELATED"/>
    <property type="match status" value="1"/>
</dbReference>
<comment type="similarity">
    <text evidence="1">Belongs to the NmrA-type oxidoreductase family.</text>
</comment>
<sequence>MAIPKTILICGATGTQGSSTVKALLASPRLPSDAKILALTRSPSSPKAQALAALDPRVQLLAGEPTVPEAIFAAAPAHIDAVYNVTVHGPPGYEESQTQPLFDACVAHNVSHFVFASADRGGEVLSETNPSPAPHIAAKFRIEKYIKANAQGTNTAWTFLRPVTFFENMSNDFNGKSFAAMWHNVGKKPVQMVATSDIGFFVATVILAPDEWAGKALGIAGDELNYDQGRKIFKETMGFEMPHALNIMGTLAKKFMGDIGAMFQWFEKEGFNVDIEKARRINPNLQTFAQWLVNDSQFEKVEKVEKLEKTNSATKQCTCGHSWCSKCKHQAEAVGA</sequence>
<dbReference type="Pfam" id="PF05368">
    <property type="entry name" value="NmrA"/>
    <property type="match status" value="1"/>
</dbReference>
<dbReference type="Proteomes" id="UP000070700">
    <property type="component" value="Unassembled WGS sequence"/>
</dbReference>
<proteinExistence type="inferred from homology"/>
<evidence type="ECO:0000256" key="2">
    <source>
        <dbReference type="ARBA" id="ARBA00022857"/>
    </source>
</evidence>
<evidence type="ECO:0000256" key="1">
    <source>
        <dbReference type="ARBA" id="ARBA00006328"/>
    </source>
</evidence>
<dbReference type="InterPro" id="IPR051164">
    <property type="entry name" value="NmrA-like_oxidored"/>
</dbReference>
<dbReference type="PANTHER" id="PTHR42748">
    <property type="entry name" value="NITROGEN METABOLITE REPRESSION PROTEIN NMRA FAMILY MEMBER"/>
    <property type="match status" value="1"/>
</dbReference>
<organism evidence="4 5">
    <name type="scientific">Mollisia scopiformis</name>
    <name type="common">Conifer needle endophyte fungus</name>
    <name type="synonym">Phialocephala scopiformis</name>
    <dbReference type="NCBI Taxonomy" id="149040"/>
    <lineage>
        <taxon>Eukaryota</taxon>
        <taxon>Fungi</taxon>
        <taxon>Dikarya</taxon>
        <taxon>Ascomycota</taxon>
        <taxon>Pezizomycotina</taxon>
        <taxon>Leotiomycetes</taxon>
        <taxon>Helotiales</taxon>
        <taxon>Mollisiaceae</taxon>
        <taxon>Mollisia</taxon>
    </lineage>
</organism>
<dbReference type="STRING" id="149040.A0A194X2L4"/>
<dbReference type="EMBL" id="KQ947420">
    <property type="protein sequence ID" value="KUJ14426.1"/>
    <property type="molecule type" value="Genomic_DNA"/>
</dbReference>
<evidence type="ECO:0000313" key="5">
    <source>
        <dbReference type="Proteomes" id="UP000070700"/>
    </source>
</evidence>
<protein>
    <submittedName>
        <fullName evidence="4">NAD(P)-binding protein</fullName>
    </submittedName>
</protein>
<dbReference type="InterPro" id="IPR008030">
    <property type="entry name" value="NmrA-like"/>
</dbReference>
<keyword evidence="2" id="KW-0521">NADP</keyword>
<evidence type="ECO:0000259" key="3">
    <source>
        <dbReference type="Pfam" id="PF05368"/>
    </source>
</evidence>
<dbReference type="RefSeq" id="XP_018068781.1">
    <property type="nucleotide sequence ID" value="XM_018209581.1"/>
</dbReference>
<evidence type="ECO:0000313" key="4">
    <source>
        <dbReference type="EMBL" id="KUJ14426.1"/>
    </source>
</evidence>
<dbReference type="AlphaFoldDB" id="A0A194X2L4"/>
<name>A0A194X2L4_MOLSC</name>
<dbReference type="SUPFAM" id="SSF51735">
    <property type="entry name" value="NAD(P)-binding Rossmann-fold domains"/>
    <property type="match status" value="1"/>
</dbReference>
<keyword evidence="5" id="KW-1185">Reference proteome</keyword>
<gene>
    <name evidence="4" type="ORF">LY89DRAFT_590256</name>
</gene>
<accession>A0A194X2L4</accession>
<dbReference type="KEGG" id="psco:LY89DRAFT_590256"/>